<sequence>MTIAIIGATGKFGGHTIDALLERGVEASDILALGRDGDRLRALADRSLRTAAIDLTDEAATTATLQGVDKLLLISVGTPGEALAPRTTAINAAAAAGVKHLVYTSALNAPETTFALAAEHKATEDVITASGIPATFLRNGWWNENLQQDFEAARDRGVIANSIGDGRLATATRRDMAEAAAVVLTTPGHEGAAYELSGDTAWSYAEFAETAQQILGTPVRYEALTPEQEQEMLIGAGLDEGTVGFIGAMNAGMRDNTQAFQTGDLSRLLGRPTTPLADTLSSWR</sequence>
<evidence type="ECO:0000313" key="3">
    <source>
        <dbReference type="Proteomes" id="UP001589766"/>
    </source>
</evidence>
<reference evidence="2 3" key="1">
    <citation type="submission" date="2024-09" db="EMBL/GenBank/DDBJ databases">
        <authorList>
            <person name="Sun Q."/>
            <person name="Mori K."/>
        </authorList>
    </citation>
    <scope>NUCLEOTIDE SEQUENCE [LARGE SCALE GENOMIC DNA]</scope>
    <source>
        <strain evidence="2 3">CCM 7609</strain>
    </source>
</reference>
<accession>A0ABV6F944</accession>
<dbReference type="PANTHER" id="PTHR47129">
    <property type="entry name" value="QUINONE OXIDOREDUCTASE 2"/>
    <property type="match status" value="1"/>
</dbReference>
<feature type="domain" description="NmrA-like" evidence="1">
    <location>
        <begin position="2"/>
        <end position="231"/>
    </location>
</feature>
<dbReference type="InterPro" id="IPR052718">
    <property type="entry name" value="NmrA-type_oxidoreductase"/>
</dbReference>
<organism evidence="2 3">
    <name type="scientific">Citricoccus parietis</name>
    <dbReference type="NCBI Taxonomy" id="592307"/>
    <lineage>
        <taxon>Bacteria</taxon>
        <taxon>Bacillati</taxon>
        <taxon>Actinomycetota</taxon>
        <taxon>Actinomycetes</taxon>
        <taxon>Micrococcales</taxon>
        <taxon>Micrococcaceae</taxon>
        <taxon>Citricoccus</taxon>
    </lineage>
</organism>
<name>A0ABV6F944_9MICC</name>
<evidence type="ECO:0000313" key="2">
    <source>
        <dbReference type="EMBL" id="MFC0250047.1"/>
    </source>
</evidence>
<dbReference type="EMBL" id="JBHLWH010000046">
    <property type="protein sequence ID" value="MFC0250047.1"/>
    <property type="molecule type" value="Genomic_DNA"/>
</dbReference>
<dbReference type="SUPFAM" id="SSF51735">
    <property type="entry name" value="NAD(P)-binding Rossmann-fold domains"/>
    <property type="match status" value="1"/>
</dbReference>
<protein>
    <submittedName>
        <fullName evidence="2">NAD(P)H-binding protein</fullName>
    </submittedName>
</protein>
<evidence type="ECO:0000259" key="1">
    <source>
        <dbReference type="Pfam" id="PF05368"/>
    </source>
</evidence>
<proteinExistence type="predicted"/>
<dbReference type="Proteomes" id="UP001589766">
    <property type="component" value="Unassembled WGS sequence"/>
</dbReference>
<dbReference type="Gene3D" id="3.90.25.10">
    <property type="entry name" value="UDP-galactose 4-epimerase, domain 1"/>
    <property type="match status" value="1"/>
</dbReference>
<gene>
    <name evidence="2" type="ORF">ACFFIO_16175</name>
</gene>
<dbReference type="PANTHER" id="PTHR47129:SF1">
    <property type="entry name" value="NMRA-LIKE DOMAIN-CONTAINING PROTEIN"/>
    <property type="match status" value="1"/>
</dbReference>
<dbReference type="RefSeq" id="WP_378043435.1">
    <property type="nucleotide sequence ID" value="NZ_JBHLWH010000046.1"/>
</dbReference>
<keyword evidence="3" id="KW-1185">Reference proteome</keyword>
<comment type="caution">
    <text evidence="2">The sequence shown here is derived from an EMBL/GenBank/DDBJ whole genome shotgun (WGS) entry which is preliminary data.</text>
</comment>
<dbReference type="InterPro" id="IPR008030">
    <property type="entry name" value="NmrA-like"/>
</dbReference>
<dbReference type="Pfam" id="PF05368">
    <property type="entry name" value="NmrA"/>
    <property type="match status" value="1"/>
</dbReference>
<dbReference type="InterPro" id="IPR036291">
    <property type="entry name" value="NAD(P)-bd_dom_sf"/>
</dbReference>
<dbReference type="Gene3D" id="3.40.50.720">
    <property type="entry name" value="NAD(P)-binding Rossmann-like Domain"/>
    <property type="match status" value="1"/>
</dbReference>